<dbReference type="RefSeq" id="WP_049833244.1">
    <property type="nucleotide sequence ID" value="NZ_CP012160.1"/>
</dbReference>
<protein>
    <recommendedName>
        <fullName evidence="1">DUF3859 domain-containing protein</fullName>
    </recommendedName>
</protein>
<gene>
    <name evidence="2" type="ORF">OSB_02230</name>
</gene>
<feature type="domain" description="DUF3859" evidence="1">
    <location>
        <begin position="30"/>
        <end position="163"/>
    </location>
</feature>
<evidence type="ECO:0000313" key="3">
    <source>
        <dbReference type="Proteomes" id="UP000067444"/>
    </source>
</evidence>
<dbReference type="Pfam" id="PF12975">
    <property type="entry name" value="DUF3859"/>
    <property type="match status" value="1"/>
</dbReference>
<dbReference type="Proteomes" id="UP000067444">
    <property type="component" value="Chromosome"/>
</dbReference>
<organism evidence="2 3">
    <name type="scientific">Octadecabacter temperatus</name>
    <dbReference type="NCBI Taxonomy" id="1458307"/>
    <lineage>
        <taxon>Bacteria</taxon>
        <taxon>Pseudomonadati</taxon>
        <taxon>Pseudomonadota</taxon>
        <taxon>Alphaproteobacteria</taxon>
        <taxon>Rhodobacterales</taxon>
        <taxon>Roseobacteraceae</taxon>
        <taxon>Octadecabacter</taxon>
    </lineage>
</organism>
<dbReference type="Gene3D" id="2.60.40.2390">
    <property type="match status" value="1"/>
</dbReference>
<dbReference type="OrthoDB" id="7864302at2"/>
<evidence type="ECO:0000313" key="2">
    <source>
        <dbReference type="EMBL" id="AKS44792.1"/>
    </source>
</evidence>
<accession>A0A0K0Y1L5</accession>
<dbReference type="AlphaFoldDB" id="A0A0K0Y1L5"/>
<reference evidence="2 3" key="1">
    <citation type="journal article" date="2015" name="Genome Announc.">
        <title>Closed Genome Sequence of Octadecabacter temperatus SB1, the First Mesophilic Species of the Genus Octadecabacter.</title>
        <authorList>
            <person name="Voget S."/>
            <person name="Billerbeck S."/>
            <person name="Simon M."/>
            <person name="Daniel R."/>
        </authorList>
    </citation>
    <scope>NUCLEOTIDE SEQUENCE [LARGE SCALE GENOMIC DNA]</scope>
    <source>
        <strain evidence="2 3">SB1</strain>
    </source>
</reference>
<dbReference type="InterPro" id="IPR024331">
    <property type="entry name" value="DUF3859"/>
</dbReference>
<name>A0A0K0Y1L5_9RHOB</name>
<evidence type="ECO:0000259" key="1">
    <source>
        <dbReference type="Pfam" id="PF12975"/>
    </source>
</evidence>
<dbReference type="EMBL" id="CP012160">
    <property type="protein sequence ID" value="AKS44792.1"/>
    <property type="molecule type" value="Genomic_DNA"/>
</dbReference>
<dbReference type="KEGG" id="otm:OSB_02230"/>
<sequence>MKMQSTFIVSALSIAWGVCASAAEDDFVSPMLGLFEAGVLCAQEGGTVRLAPDTLAGTTYVVEDAPQFVSTNRLVPGVLGIGFGVRSGLASAIGQDGVLMTVTHPPLDDSGTTQQSFTTVVGSRDDPNITFYQFDYPYELALGEWTMTATYGAVTLYETTFTVVPPSALPELAGVCGYLDLLS</sequence>
<proteinExistence type="predicted"/>
<keyword evidence="3" id="KW-1185">Reference proteome</keyword>